<dbReference type="PANTHER" id="PTHR19288">
    <property type="entry name" value="4-NITROPHENYLPHOSPHATASE-RELATED"/>
    <property type="match status" value="1"/>
</dbReference>
<feature type="binding site" evidence="5">
    <location>
        <position position="28"/>
    </location>
    <ligand>
        <name>Mg(2+)</name>
        <dbReference type="ChEBI" id="CHEBI:18420"/>
    </ligand>
</feature>
<dbReference type="InterPro" id="IPR023214">
    <property type="entry name" value="HAD_sf"/>
</dbReference>
<dbReference type="AlphaFoldDB" id="A0A6G1S8L7"/>
<evidence type="ECO:0000313" key="6">
    <source>
        <dbReference type="EMBL" id="MDE46845.1"/>
    </source>
</evidence>
<dbReference type="Gene3D" id="3.40.50.1000">
    <property type="entry name" value="HAD superfamily/HAD-like"/>
    <property type="match status" value="2"/>
</dbReference>
<feature type="binding site" evidence="5">
    <location>
        <position position="248"/>
    </location>
    <ligand>
        <name>Mg(2+)</name>
        <dbReference type="ChEBI" id="CHEBI:18420"/>
    </ligand>
</feature>
<proteinExistence type="inferred from homology"/>
<dbReference type="NCBIfam" id="TIGR01452">
    <property type="entry name" value="PGP_euk"/>
    <property type="match status" value="1"/>
</dbReference>
<dbReference type="GO" id="GO:0046872">
    <property type="term" value="F:metal ion binding"/>
    <property type="evidence" value="ECO:0007669"/>
    <property type="project" value="UniProtKB-KW"/>
</dbReference>
<dbReference type="InterPro" id="IPR006357">
    <property type="entry name" value="HAD-SF_hydro_IIA"/>
</dbReference>
<dbReference type="PANTHER" id="PTHR19288:SF93">
    <property type="entry name" value="FI11325P-RELATED"/>
    <property type="match status" value="1"/>
</dbReference>
<dbReference type="GO" id="GO:0016791">
    <property type="term" value="F:phosphatase activity"/>
    <property type="evidence" value="ECO:0007669"/>
    <property type="project" value="InterPro"/>
</dbReference>
<keyword evidence="5" id="KW-0479">Metal-binding</keyword>
<feature type="active site" description="Proton donor" evidence="3">
    <location>
        <position position="30"/>
    </location>
</feature>
<dbReference type="PIRSF" id="PIRSF000915">
    <property type="entry name" value="PGP-type_phosphatase"/>
    <property type="match status" value="1"/>
</dbReference>
<evidence type="ECO:0000256" key="5">
    <source>
        <dbReference type="PIRSR" id="PIRSR000915-3"/>
    </source>
</evidence>
<feature type="active site" description="Nucleophile" evidence="3">
    <location>
        <position position="28"/>
    </location>
</feature>
<evidence type="ECO:0000256" key="4">
    <source>
        <dbReference type="PIRSR" id="PIRSR000915-2"/>
    </source>
</evidence>
<dbReference type="InterPro" id="IPR036412">
    <property type="entry name" value="HAD-like_sf"/>
</dbReference>
<name>A0A6G1S8L7_9ACAR</name>
<comment type="similarity">
    <text evidence="2">Belongs to the HAD-like hydrolase superfamily.</text>
</comment>
<feature type="binding site" evidence="5">
    <location>
        <position position="30"/>
    </location>
    <ligand>
        <name>Mg(2+)</name>
        <dbReference type="ChEBI" id="CHEBI:18420"/>
    </ligand>
</feature>
<dbReference type="SUPFAM" id="SSF56784">
    <property type="entry name" value="HAD-like"/>
    <property type="match status" value="1"/>
</dbReference>
<reference evidence="6" key="1">
    <citation type="submission" date="2018-10" db="EMBL/GenBank/DDBJ databases">
        <title>Transcriptome assembly of Aceria tosichella (Wheat curl mite) Type 2.</title>
        <authorList>
            <person name="Scully E.D."/>
            <person name="Geib S.M."/>
            <person name="Palmer N.A."/>
            <person name="Gupta A.K."/>
            <person name="Sarath G."/>
            <person name="Tatineni S."/>
        </authorList>
    </citation>
    <scope>NUCLEOTIDE SEQUENCE</scope>
    <source>
        <strain evidence="6">LincolnNE</strain>
    </source>
</reference>
<protein>
    <submittedName>
        <fullName evidence="6">Phosphoglycolate phosphatase</fullName>
    </submittedName>
</protein>
<dbReference type="Pfam" id="PF13344">
    <property type="entry name" value="Hydrolase_6"/>
    <property type="match status" value="1"/>
</dbReference>
<evidence type="ECO:0000256" key="2">
    <source>
        <dbReference type="PIRNR" id="PIRNR000915"/>
    </source>
</evidence>
<dbReference type="InterPro" id="IPR006349">
    <property type="entry name" value="PGP_euk"/>
</dbReference>
<evidence type="ECO:0000256" key="3">
    <source>
        <dbReference type="PIRSR" id="PIRSR000915-1"/>
    </source>
</evidence>
<keyword evidence="5" id="KW-0460">Magnesium</keyword>
<evidence type="ECO:0000256" key="1">
    <source>
        <dbReference type="ARBA" id="ARBA00022801"/>
    </source>
</evidence>
<organism evidence="6">
    <name type="scientific">Aceria tosichella</name>
    <name type="common">wheat curl mite</name>
    <dbReference type="NCBI Taxonomy" id="561515"/>
    <lineage>
        <taxon>Eukaryota</taxon>
        <taxon>Metazoa</taxon>
        <taxon>Ecdysozoa</taxon>
        <taxon>Arthropoda</taxon>
        <taxon>Chelicerata</taxon>
        <taxon>Arachnida</taxon>
        <taxon>Acari</taxon>
        <taxon>Acariformes</taxon>
        <taxon>Trombidiformes</taxon>
        <taxon>Prostigmata</taxon>
        <taxon>Eupodina</taxon>
        <taxon>Eriophyoidea</taxon>
        <taxon>Eriophyidae</taxon>
        <taxon>Eriophyinae</taxon>
        <taxon>Aceriini</taxon>
        <taxon>Aceria</taxon>
    </lineage>
</organism>
<dbReference type="Pfam" id="PF13242">
    <property type="entry name" value="Hydrolase_like"/>
    <property type="match status" value="1"/>
</dbReference>
<sequence length="310" mass="34060">MVDAHIESLDNKTTYDDFIDSFDTVVTDCDGVLYINNDPIDGVAKALNGLRRKGKKIIFATNNSTKNRVQFLQKLRKLGYEAHLDEVFPTSYSSALYLKQINFKRSVYVLGSQGIADELNNVGIKNFGVGPDVTPDEWAPGQARFKVDKNVGAVVVGFDNQVSFKKLAKACSYVKRPDCLFVASNADESFPSISPDIFVPGPGVYVSAIKAGTGRDPIVLGKPGTYFFDIIRSQHPTIDPARTIMIGDRLTTDMPFGHNNGMATLFVESGIGTIKEACEYGSSDDYEEQQCVPDYYLPSLAALNKYLTVC</sequence>
<dbReference type="NCBIfam" id="TIGR01460">
    <property type="entry name" value="HAD-SF-IIA"/>
    <property type="match status" value="1"/>
</dbReference>
<gene>
    <name evidence="6" type="primary">Pgp</name>
    <name evidence="6" type="ORF">g.11744</name>
</gene>
<dbReference type="GO" id="GO:0005737">
    <property type="term" value="C:cytoplasm"/>
    <property type="evidence" value="ECO:0007669"/>
    <property type="project" value="TreeGrafter"/>
</dbReference>
<accession>A0A6G1S8L7</accession>
<feature type="binding site" evidence="4">
    <location>
        <position position="222"/>
    </location>
    <ligand>
        <name>substrate</name>
    </ligand>
</feature>
<comment type="cofactor">
    <cofactor evidence="5">
        <name>Mg(2+)</name>
        <dbReference type="ChEBI" id="CHEBI:18420"/>
    </cofactor>
    <text evidence="5">Divalent metal ions. Mg(2+) is the most effective.</text>
</comment>
<dbReference type="EMBL" id="GGYP01002074">
    <property type="protein sequence ID" value="MDE46845.1"/>
    <property type="molecule type" value="Transcribed_RNA"/>
</dbReference>
<keyword evidence="1 2" id="KW-0378">Hydrolase</keyword>